<dbReference type="GO" id="GO:0022625">
    <property type="term" value="C:cytosolic large ribosomal subunit"/>
    <property type="evidence" value="ECO:0007669"/>
    <property type="project" value="InterPro"/>
</dbReference>
<evidence type="ECO:0000256" key="5">
    <source>
        <dbReference type="ARBA" id="ARBA00022980"/>
    </source>
</evidence>
<evidence type="ECO:0000256" key="2">
    <source>
        <dbReference type="ARBA" id="ARBA00011838"/>
    </source>
</evidence>
<evidence type="ECO:0000256" key="7">
    <source>
        <dbReference type="HAMAP-Rule" id="MF_01475"/>
    </source>
</evidence>
<dbReference type="InterPro" id="IPR015974">
    <property type="entry name" value="Ribosomal_eL19_dom3"/>
</dbReference>
<dbReference type="Gene3D" id="1.10.1650.10">
    <property type="match status" value="1"/>
</dbReference>
<dbReference type="InterPro" id="IPR023638">
    <property type="entry name" value="Ribosomal_eL19_CS"/>
</dbReference>
<dbReference type="Pfam" id="PF01280">
    <property type="entry name" value="Ribosomal_L19e"/>
    <property type="match status" value="1"/>
</dbReference>
<keyword evidence="4 7" id="KW-0694">RNA-binding</keyword>
<dbReference type="OrthoDB" id="11624at2157"/>
<sequence length="155" mass="17519">MTDLSAQKRLAAEELDVGENRVWFDPEAQDELADAITREDIRDLIADGTIRAEDAKSNSRGRARERQAKRDYGHRTGAGSRKGKAGARRDSKDEWVSRIRAQRARLKELRDDEEVLDASQYRELYNKASGGEFDSVARLEAFAENNYDVEIGGDD</sequence>
<evidence type="ECO:0000256" key="4">
    <source>
        <dbReference type="ARBA" id="ARBA00022884"/>
    </source>
</evidence>
<dbReference type="Gene3D" id="1.10.1200.60">
    <property type="match status" value="1"/>
</dbReference>
<comment type="caution">
    <text evidence="11">The sequence shown here is derived from an EMBL/GenBank/DDBJ whole genome shotgun (WGS) entry which is preliminary data.</text>
</comment>
<dbReference type="InterPro" id="IPR015973">
    <property type="entry name" value="Ribosomal_eL19_dom2"/>
</dbReference>
<dbReference type="AlphaFoldDB" id="A0A0P7HXN5"/>
<dbReference type="GO" id="GO:0006412">
    <property type="term" value="P:translation"/>
    <property type="evidence" value="ECO:0007669"/>
    <property type="project" value="UniProtKB-UniRule"/>
</dbReference>
<dbReference type="InterPro" id="IPR000196">
    <property type="entry name" value="Ribosomal_eL19_dom"/>
</dbReference>
<dbReference type="CDD" id="cd01418">
    <property type="entry name" value="Ribosomal_L19e_A"/>
    <property type="match status" value="1"/>
</dbReference>
<feature type="compositionally biased region" description="Basic and acidic residues" evidence="9">
    <location>
        <begin position="47"/>
        <end position="74"/>
    </location>
</feature>
<evidence type="ECO:0000313" key="11">
    <source>
        <dbReference type="EMBL" id="KPN31866.1"/>
    </source>
</evidence>
<organism evidence="11 12">
    <name type="scientific">Halolamina pelagica</name>
    <dbReference type="NCBI Taxonomy" id="699431"/>
    <lineage>
        <taxon>Archaea</taxon>
        <taxon>Methanobacteriati</taxon>
        <taxon>Methanobacteriota</taxon>
        <taxon>Stenosarchaea group</taxon>
        <taxon>Halobacteria</taxon>
        <taxon>Halobacteriales</taxon>
        <taxon>Haloferacaceae</taxon>
    </lineage>
</organism>
<dbReference type="SUPFAM" id="SSF48140">
    <property type="entry name" value="Ribosomal protein L19 (L19e)"/>
    <property type="match status" value="1"/>
</dbReference>
<dbReference type="PANTHER" id="PTHR10722">
    <property type="entry name" value="60S RIBOSOMAL PROTEIN L19"/>
    <property type="match status" value="1"/>
</dbReference>
<evidence type="ECO:0000313" key="12">
    <source>
        <dbReference type="Proteomes" id="UP000050535"/>
    </source>
</evidence>
<dbReference type="Gene3D" id="1.20.5.560">
    <property type="entry name" value="Single Heli x bin"/>
    <property type="match status" value="1"/>
</dbReference>
<feature type="region of interest" description="Disordered" evidence="9">
    <location>
        <begin position="47"/>
        <end position="93"/>
    </location>
</feature>
<dbReference type="InterPro" id="IPR057260">
    <property type="entry name" value="Ribosomal_L19e_C"/>
</dbReference>
<reference evidence="12" key="1">
    <citation type="submission" date="2013-11" db="EMBL/GenBank/DDBJ databases">
        <authorList>
            <person name="Hoang H.T."/>
            <person name="Killian M.L."/>
            <person name="Madson D.M."/>
            <person name="Arruda P.H.E."/>
            <person name="Sun D."/>
            <person name="Schwartz K.J."/>
            <person name="Yoon K."/>
        </authorList>
    </citation>
    <scope>NUCLEOTIDE SEQUENCE [LARGE SCALE GENOMIC DNA]</scope>
    <source>
        <strain evidence="12">CDK2</strain>
    </source>
</reference>
<dbReference type="InterPro" id="IPR039547">
    <property type="entry name" value="Ribosomal_eL19"/>
</dbReference>
<dbReference type="InterPro" id="IPR033936">
    <property type="entry name" value="Ribosomal_eL19_arc"/>
</dbReference>
<evidence type="ECO:0000256" key="8">
    <source>
        <dbReference type="RuleBase" id="RU000574"/>
    </source>
</evidence>
<dbReference type="NCBIfam" id="NF006343">
    <property type="entry name" value="PRK08570.1"/>
    <property type="match status" value="1"/>
</dbReference>
<keyword evidence="12" id="KW-1185">Reference proteome</keyword>
<proteinExistence type="inferred from homology"/>
<dbReference type="GO" id="GO:0003735">
    <property type="term" value="F:structural constituent of ribosome"/>
    <property type="evidence" value="ECO:0007669"/>
    <property type="project" value="InterPro"/>
</dbReference>
<evidence type="ECO:0000256" key="9">
    <source>
        <dbReference type="SAM" id="MobiDB-lite"/>
    </source>
</evidence>
<dbReference type="PROSITE" id="PS00526">
    <property type="entry name" value="RIBOSOMAL_L19E"/>
    <property type="match status" value="1"/>
</dbReference>
<dbReference type="GO" id="GO:0070180">
    <property type="term" value="F:large ribosomal subunit rRNA binding"/>
    <property type="evidence" value="ECO:0007669"/>
    <property type="project" value="UniProtKB-UniRule"/>
</dbReference>
<dbReference type="InterPro" id="IPR015972">
    <property type="entry name" value="Ribosomal_eL19_dom1"/>
</dbReference>
<evidence type="ECO:0000256" key="6">
    <source>
        <dbReference type="ARBA" id="ARBA00023274"/>
    </source>
</evidence>
<dbReference type="FunFam" id="1.10.1650.10:FF:000001">
    <property type="entry name" value="Ribosomal protein L19"/>
    <property type="match status" value="1"/>
</dbReference>
<feature type="domain" description="Large ribosomal subunit protein eL19" evidence="10">
    <location>
        <begin position="3"/>
        <end position="147"/>
    </location>
</feature>
<comment type="function">
    <text evidence="7">Binds to the 23S rRNA.</text>
</comment>
<dbReference type="STRING" id="699431.SY89_02622"/>
<accession>A0A0P7HXN5</accession>
<evidence type="ECO:0000256" key="1">
    <source>
        <dbReference type="ARBA" id="ARBA00011082"/>
    </source>
</evidence>
<keyword evidence="6 7" id="KW-0687">Ribonucleoprotein</keyword>
<dbReference type="EMBL" id="LGUC01000001">
    <property type="protein sequence ID" value="KPN31866.1"/>
    <property type="molecule type" value="Genomic_DNA"/>
</dbReference>
<comment type="similarity">
    <text evidence="1 7 8">Belongs to the eukaryotic ribosomal protein eL19 family.</text>
</comment>
<dbReference type="HAMAP" id="MF_01475">
    <property type="entry name" value="Ribosomal_eL19"/>
    <property type="match status" value="1"/>
</dbReference>
<dbReference type="Pfam" id="PF25476">
    <property type="entry name" value="Ribosomal_L19e_C"/>
    <property type="match status" value="1"/>
</dbReference>
<evidence type="ECO:0000256" key="3">
    <source>
        <dbReference type="ARBA" id="ARBA00022730"/>
    </source>
</evidence>
<evidence type="ECO:0000259" key="10">
    <source>
        <dbReference type="SMART" id="SM01416"/>
    </source>
</evidence>
<dbReference type="InterPro" id="IPR035970">
    <property type="entry name" value="60S_ribosomal_eL19_sf"/>
</dbReference>
<comment type="subunit">
    <text evidence="2 7">Part of the 50S ribosomal subunit.</text>
</comment>
<dbReference type="RefSeq" id="WP_054584321.1">
    <property type="nucleotide sequence ID" value="NZ_LGUC01000001.1"/>
</dbReference>
<keyword evidence="5 7" id="KW-0689">Ribosomal protein</keyword>
<dbReference type="Proteomes" id="UP000050535">
    <property type="component" value="Unassembled WGS sequence"/>
</dbReference>
<dbReference type="SMART" id="SM01416">
    <property type="entry name" value="Ribosomal_L19e"/>
    <property type="match status" value="1"/>
</dbReference>
<keyword evidence="3 7" id="KW-0699">rRNA-binding</keyword>
<dbReference type="PATRIC" id="fig|699431.3.peg.2685"/>
<dbReference type="InterPro" id="IPR057259">
    <property type="entry name" value="Ribosomal_L19e"/>
</dbReference>
<gene>
    <name evidence="7" type="primary">rpl19e</name>
    <name evidence="11" type="ORF">SY89_02622</name>
</gene>
<name>A0A0P7HXN5_9EURY</name>
<protein>
    <recommendedName>
        <fullName evidence="7">Large ribosomal subunit protein eL19</fullName>
    </recommendedName>
</protein>